<comment type="similarity">
    <text evidence="1 2">Belongs to the metallophosphoesterase superfamily. YfcE family.</text>
</comment>
<evidence type="ECO:0000313" key="4">
    <source>
        <dbReference type="EMBL" id="GAB0056238.1"/>
    </source>
</evidence>
<organism evidence="4 5">
    <name type="scientific">Candidatus Magnetaquiglobus chichijimensis</name>
    <dbReference type="NCBI Taxonomy" id="3141448"/>
    <lineage>
        <taxon>Bacteria</taxon>
        <taxon>Pseudomonadati</taxon>
        <taxon>Pseudomonadota</taxon>
        <taxon>Magnetococcia</taxon>
        <taxon>Magnetococcales</taxon>
        <taxon>Candidatus Magnetaquicoccaceae</taxon>
        <taxon>Candidatus Magnetaquiglobus</taxon>
    </lineage>
</organism>
<dbReference type="RefSeq" id="WP_420903953.1">
    <property type="nucleotide sequence ID" value="NZ_BAAFGK010000002.1"/>
</dbReference>
<dbReference type="SUPFAM" id="SSF56300">
    <property type="entry name" value="Metallo-dependent phosphatases"/>
    <property type="match status" value="1"/>
</dbReference>
<evidence type="ECO:0000259" key="3">
    <source>
        <dbReference type="Pfam" id="PF12850"/>
    </source>
</evidence>
<dbReference type="Gene3D" id="3.60.21.10">
    <property type="match status" value="1"/>
</dbReference>
<accession>A0ABQ0C5S7</accession>
<dbReference type="EMBL" id="BAAFGK010000002">
    <property type="protein sequence ID" value="GAB0056238.1"/>
    <property type="molecule type" value="Genomic_DNA"/>
</dbReference>
<comment type="caution">
    <text evidence="4">The sequence shown here is derived from an EMBL/GenBank/DDBJ whole genome shotgun (WGS) entry which is preliminary data.</text>
</comment>
<dbReference type="Pfam" id="PF12850">
    <property type="entry name" value="Metallophos_2"/>
    <property type="match status" value="1"/>
</dbReference>
<protein>
    <recommendedName>
        <fullName evidence="2">Phosphoesterase</fullName>
        <ecNumber evidence="2">3.1.4.-</ecNumber>
    </recommendedName>
</protein>
<dbReference type="PANTHER" id="PTHR43165">
    <property type="entry name" value="METALLOPHOSPHOESTERASE"/>
    <property type="match status" value="1"/>
</dbReference>
<dbReference type="PANTHER" id="PTHR43165:SF1">
    <property type="entry name" value="PHOSPHODIESTERASE MJ0936"/>
    <property type="match status" value="1"/>
</dbReference>
<comment type="cofactor">
    <cofactor evidence="2">
        <name>a divalent metal cation</name>
        <dbReference type="ChEBI" id="CHEBI:60240"/>
    </cofactor>
</comment>
<dbReference type="NCBIfam" id="TIGR00040">
    <property type="entry name" value="yfcE"/>
    <property type="match status" value="1"/>
</dbReference>
<dbReference type="InterPro" id="IPR053193">
    <property type="entry name" value="MetalloPDE_YfcE-like"/>
</dbReference>
<evidence type="ECO:0000256" key="2">
    <source>
        <dbReference type="RuleBase" id="RU362039"/>
    </source>
</evidence>
<name>A0ABQ0C5S7_9PROT</name>
<keyword evidence="2" id="KW-0479">Metal-binding</keyword>
<dbReference type="InterPro" id="IPR024654">
    <property type="entry name" value="Calcineurin-like_PHP_lpxH"/>
</dbReference>
<gene>
    <name evidence="4" type="ORF">SIID45300_00543</name>
</gene>
<keyword evidence="5" id="KW-1185">Reference proteome</keyword>
<dbReference type="InterPro" id="IPR000979">
    <property type="entry name" value="Phosphodiesterase_MJ0936/Vps29"/>
</dbReference>
<dbReference type="EC" id="3.1.4.-" evidence="2"/>
<evidence type="ECO:0000256" key="1">
    <source>
        <dbReference type="ARBA" id="ARBA00008950"/>
    </source>
</evidence>
<dbReference type="InterPro" id="IPR029052">
    <property type="entry name" value="Metallo-depent_PP-like"/>
</dbReference>
<proteinExistence type="inferred from homology"/>
<evidence type="ECO:0000313" key="5">
    <source>
        <dbReference type="Proteomes" id="UP001628193"/>
    </source>
</evidence>
<feature type="domain" description="Calcineurin-like phosphoesterase" evidence="3">
    <location>
        <begin position="1"/>
        <end position="152"/>
    </location>
</feature>
<reference evidence="4 5" key="1">
    <citation type="submission" date="2024-09" db="EMBL/GenBank/DDBJ databases">
        <title>Draft genome sequence of Candidatus Magnetaquicoccaceae bacterium FCR-1.</title>
        <authorList>
            <person name="Shimoshige H."/>
            <person name="Shimamura S."/>
            <person name="Taoka A."/>
            <person name="Kobayashi H."/>
            <person name="Maekawa T."/>
        </authorList>
    </citation>
    <scope>NUCLEOTIDE SEQUENCE [LARGE SCALE GENOMIC DNA]</scope>
    <source>
        <strain evidence="4 5">FCR-1</strain>
    </source>
</reference>
<sequence>MKIGVISDSHDHLEHMGRALARFRELGVTRILHAGDIVCPAMILAMSGFEVAAVFGNNDGERAGLMRAMTRIHGRLEGEFLELDAPGGMGRIALYHGTTARLRDALIDSGAYRLVITGHTHRVVNALHGTTLVLNPGTLHGFGKRATAMVYDDDTQTAELIELHPDPLCPFTTPDGARG</sequence>
<dbReference type="Proteomes" id="UP001628193">
    <property type="component" value="Unassembled WGS sequence"/>
</dbReference>